<dbReference type="RefSeq" id="WP_038284118.1">
    <property type="nucleotide sequence ID" value="NZ_JPME01000030.1"/>
</dbReference>
<dbReference type="InterPro" id="IPR024307">
    <property type="entry name" value="YmaF"/>
</dbReference>
<protein>
    <recommendedName>
        <fullName evidence="3">YmaF family protein</fullName>
    </recommendedName>
</protein>
<comment type="caution">
    <text evidence="1">The sequence shown here is derived from an EMBL/GenBank/DDBJ whole genome shotgun (WGS) entry which is preliminary data.</text>
</comment>
<gene>
    <name evidence="1" type="ORF">IO98_20535</name>
</gene>
<dbReference type="OrthoDB" id="2967209at2"/>
<dbReference type="AlphaFoldDB" id="A0A084JFF3"/>
<dbReference type="Pfam" id="PF12788">
    <property type="entry name" value="YmaF"/>
    <property type="match status" value="1"/>
</dbReference>
<evidence type="ECO:0000313" key="1">
    <source>
        <dbReference type="EMBL" id="KEZ87687.1"/>
    </source>
</evidence>
<name>A0A084JFF3_9FIRM</name>
<proteinExistence type="predicted"/>
<reference evidence="1 2" key="1">
    <citation type="submission" date="2014-07" db="EMBL/GenBank/DDBJ databases">
        <title>Draft genome of Clostridium celerecrescens 152B isolated from sediments associated with methane hydrate from Krishna Godavari basin.</title>
        <authorList>
            <person name="Honkalas V.S."/>
            <person name="Dabir A.P."/>
            <person name="Arora P."/>
            <person name="Dhakephalkar P.K."/>
        </authorList>
    </citation>
    <scope>NUCLEOTIDE SEQUENCE [LARGE SCALE GENOMIC DNA]</scope>
    <source>
        <strain evidence="1 2">152B</strain>
    </source>
</reference>
<evidence type="ECO:0008006" key="3">
    <source>
        <dbReference type="Google" id="ProtNLM"/>
    </source>
</evidence>
<organism evidence="1 2">
    <name type="scientific">Lacrimispora celerecrescens</name>
    <dbReference type="NCBI Taxonomy" id="29354"/>
    <lineage>
        <taxon>Bacteria</taxon>
        <taxon>Bacillati</taxon>
        <taxon>Bacillota</taxon>
        <taxon>Clostridia</taxon>
        <taxon>Lachnospirales</taxon>
        <taxon>Lachnospiraceae</taxon>
        <taxon>Lacrimispora</taxon>
    </lineage>
</organism>
<dbReference type="Proteomes" id="UP000028525">
    <property type="component" value="Unassembled WGS sequence"/>
</dbReference>
<dbReference type="EMBL" id="JPME01000030">
    <property type="protein sequence ID" value="KEZ87687.1"/>
    <property type="molecule type" value="Genomic_DNA"/>
</dbReference>
<keyword evidence="2" id="KW-1185">Reference proteome</keyword>
<sequence length="125" mass="14390">MNDYTQNWFNEDCCCDCHEKQSHVHEVQGSVQIAERQQDPHNHRFATVSGEAIPAGKNQNHFHEVKFRTDFYEDHYHEFCGKTSGAIPVGDRHVHFLASVTEVNEGHFHEFRVATLIDDPIGKEA</sequence>
<dbReference type="STRING" id="29354.IO98_20535"/>
<accession>A0A084JFF3</accession>
<evidence type="ECO:0000313" key="2">
    <source>
        <dbReference type="Proteomes" id="UP000028525"/>
    </source>
</evidence>